<feature type="compositionally biased region" description="Low complexity" evidence="1">
    <location>
        <begin position="10"/>
        <end position="22"/>
    </location>
</feature>
<keyword evidence="3" id="KW-1185">Reference proteome</keyword>
<evidence type="ECO:0000256" key="1">
    <source>
        <dbReference type="SAM" id="MobiDB-lite"/>
    </source>
</evidence>
<accession>A0ABQ5BYJ0</accession>
<protein>
    <submittedName>
        <fullName evidence="2">Uncharacterized protein</fullName>
    </submittedName>
</protein>
<reference evidence="2" key="1">
    <citation type="journal article" date="2022" name="Int. J. Mol. Sci.">
        <title>Draft Genome of Tanacetum Coccineum: Genomic Comparison of Closely Related Tanacetum-Family Plants.</title>
        <authorList>
            <person name="Yamashiro T."/>
            <person name="Shiraishi A."/>
            <person name="Nakayama K."/>
            <person name="Satake H."/>
        </authorList>
    </citation>
    <scope>NUCLEOTIDE SEQUENCE</scope>
</reference>
<organism evidence="2 3">
    <name type="scientific">Tanacetum coccineum</name>
    <dbReference type="NCBI Taxonomy" id="301880"/>
    <lineage>
        <taxon>Eukaryota</taxon>
        <taxon>Viridiplantae</taxon>
        <taxon>Streptophyta</taxon>
        <taxon>Embryophyta</taxon>
        <taxon>Tracheophyta</taxon>
        <taxon>Spermatophyta</taxon>
        <taxon>Magnoliopsida</taxon>
        <taxon>eudicotyledons</taxon>
        <taxon>Gunneridae</taxon>
        <taxon>Pentapetalae</taxon>
        <taxon>asterids</taxon>
        <taxon>campanulids</taxon>
        <taxon>Asterales</taxon>
        <taxon>Asteraceae</taxon>
        <taxon>Asteroideae</taxon>
        <taxon>Anthemideae</taxon>
        <taxon>Anthemidinae</taxon>
        <taxon>Tanacetum</taxon>
    </lineage>
</organism>
<sequence length="66" mass="7218">MDAFLGTVNTSKSFSGTSSGPSHSRELLNEKSFSAICTDLGMADVLRFWNTSTEDSIKGWETLILE</sequence>
<reference evidence="2" key="2">
    <citation type="submission" date="2022-01" db="EMBL/GenBank/DDBJ databases">
        <authorList>
            <person name="Yamashiro T."/>
            <person name="Shiraishi A."/>
            <person name="Satake H."/>
            <person name="Nakayama K."/>
        </authorList>
    </citation>
    <scope>NUCLEOTIDE SEQUENCE</scope>
</reference>
<comment type="caution">
    <text evidence="2">The sequence shown here is derived from an EMBL/GenBank/DDBJ whole genome shotgun (WGS) entry which is preliminary data.</text>
</comment>
<feature type="region of interest" description="Disordered" evidence="1">
    <location>
        <begin position="1"/>
        <end position="25"/>
    </location>
</feature>
<proteinExistence type="predicted"/>
<gene>
    <name evidence="2" type="ORF">Tco_0877608</name>
</gene>
<dbReference type="Proteomes" id="UP001151760">
    <property type="component" value="Unassembled WGS sequence"/>
</dbReference>
<dbReference type="EMBL" id="BQNB010013676">
    <property type="protein sequence ID" value="GJT18902.1"/>
    <property type="molecule type" value="Genomic_DNA"/>
</dbReference>
<evidence type="ECO:0000313" key="2">
    <source>
        <dbReference type="EMBL" id="GJT18902.1"/>
    </source>
</evidence>
<name>A0ABQ5BYJ0_9ASTR</name>
<evidence type="ECO:0000313" key="3">
    <source>
        <dbReference type="Proteomes" id="UP001151760"/>
    </source>
</evidence>